<feature type="transmembrane region" description="Helical" evidence="1">
    <location>
        <begin position="259"/>
        <end position="283"/>
    </location>
</feature>
<dbReference type="KEGG" id="tet:TTHERM_00174910"/>
<keyword evidence="1 2" id="KW-0812">Transmembrane</keyword>
<evidence type="ECO:0000313" key="2">
    <source>
        <dbReference type="EMBL" id="EAR88507.2"/>
    </source>
</evidence>
<proteinExistence type="predicted"/>
<feature type="transmembrane region" description="Helical" evidence="1">
    <location>
        <begin position="39"/>
        <end position="63"/>
    </location>
</feature>
<dbReference type="EMBL" id="GG662840">
    <property type="protein sequence ID" value="EAR88507.2"/>
    <property type="molecule type" value="Genomic_DNA"/>
</dbReference>
<dbReference type="AlphaFoldDB" id="Q22TD1"/>
<name>Q22TD1_TETTS</name>
<reference evidence="3" key="1">
    <citation type="journal article" date="2006" name="PLoS Biol.">
        <title>Macronuclear genome sequence of the ciliate Tetrahymena thermophila, a model eukaryote.</title>
        <authorList>
            <person name="Eisen J.A."/>
            <person name="Coyne R.S."/>
            <person name="Wu M."/>
            <person name="Wu D."/>
            <person name="Thiagarajan M."/>
            <person name="Wortman J.R."/>
            <person name="Badger J.H."/>
            <person name="Ren Q."/>
            <person name="Amedeo P."/>
            <person name="Jones K.M."/>
            <person name="Tallon L.J."/>
            <person name="Delcher A.L."/>
            <person name="Salzberg S.L."/>
            <person name="Silva J.C."/>
            <person name="Haas B.J."/>
            <person name="Majoros W.H."/>
            <person name="Farzad M."/>
            <person name="Carlton J.M."/>
            <person name="Smith R.K. Jr."/>
            <person name="Garg J."/>
            <person name="Pearlman R.E."/>
            <person name="Karrer K.M."/>
            <person name="Sun L."/>
            <person name="Manning G."/>
            <person name="Elde N.C."/>
            <person name="Turkewitz A.P."/>
            <person name="Asai D.J."/>
            <person name="Wilkes D.E."/>
            <person name="Wang Y."/>
            <person name="Cai H."/>
            <person name="Collins K."/>
            <person name="Stewart B.A."/>
            <person name="Lee S.R."/>
            <person name="Wilamowska K."/>
            <person name="Weinberg Z."/>
            <person name="Ruzzo W.L."/>
            <person name="Wloga D."/>
            <person name="Gaertig J."/>
            <person name="Frankel J."/>
            <person name="Tsao C.-C."/>
            <person name="Gorovsky M.A."/>
            <person name="Keeling P.J."/>
            <person name="Waller R.F."/>
            <person name="Patron N.J."/>
            <person name="Cherry J.M."/>
            <person name="Stover N.A."/>
            <person name="Krieger C.J."/>
            <person name="del Toro C."/>
            <person name="Ryder H.F."/>
            <person name="Williamson S.C."/>
            <person name="Barbeau R.A."/>
            <person name="Hamilton E.P."/>
            <person name="Orias E."/>
        </authorList>
    </citation>
    <scope>NUCLEOTIDE SEQUENCE [LARGE SCALE GENOMIC DNA]</scope>
    <source>
        <strain evidence="3">SB210</strain>
    </source>
</reference>
<organism evidence="2 3">
    <name type="scientific">Tetrahymena thermophila (strain SB210)</name>
    <dbReference type="NCBI Taxonomy" id="312017"/>
    <lineage>
        <taxon>Eukaryota</taxon>
        <taxon>Sar</taxon>
        <taxon>Alveolata</taxon>
        <taxon>Ciliophora</taxon>
        <taxon>Intramacronucleata</taxon>
        <taxon>Oligohymenophorea</taxon>
        <taxon>Hymenostomatida</taxon>
        <taxon>Tetrahymenina</taxon>
        <taxon>Tetrahymenidae</taxon>
        <taxon>Tetrahymena</taxon>
    </lineage>
</organism>
<feature type="transmembrane region" description="Helical" evidence="1">
    <location>
        <begin position="289"/>
        <end position="309"/>
    </location>
</feature>
<feature type="transmembrane region" description="Helical" evidence="1">
    <location>
        <begin position="222"/>
        <end position="238"/>
    </location>
</feature>
<dbReference type="RefSeq" id="XP_001008752.2">
    <property type="nucleotide sequence ID" value="XM_001008752.2"/>
</dbReference>
<accession>Q22TD1</accession>
<keyword evidence="1" id="KW-0472">Membrane</keyword>
<feature type="transmembrane region" description="Helical" evidence="1">
    <location>
        <begin position="316"/>
        <end position="335"/>
    </location>
</feature>
<keyword evidence="1" id="KW-1133">Transmembrane helix</keyword>
<feature type="transmembrane region" description="Helical" evidence="1">
    <location>
        <begin position="128"/>
        <end position="152"/>
    </location>
</feature>
<dbReference type="Proteomes" id="UP000009168">
    <property type="component" value="Unassembled WGS sequence"/>
</dbReference>
<gene>
    <name evidence="2" type="ORF">TTHERM_00174910</name>
</gene>
<evidence type="ECO:0000256" key="1">
    <source>
        <dbReference type="SAM" id="Phobius"/>
    </source>
</evidence>
<dbReference type="HOGENOM" id="CLU_011363_0_0_1"/>
<sequence length="536" mass="60692">MRKDVNIVMISILQILQINVIDVQILIVKSVMRKDVNIVLFGILQILQINVIDVQILIVQVVMDKEGKVALLVALTCIFQKVMVLVLIANLKDIMLKKWLVINALLAAKIVEVICIVINVNLVIFQKIIFALNAFLTAKIVTMKSLVIYVNLVIIQKKILVINAFLTVKIVMMKSLVIYVNQAILFMSKQANVLFVHNNQDITLLENIVNNVIQLVKNAQDLLIQIVLYVTNFIFKLIQLQNVANLVQIMHIQAPLSKIVKNVVINALYVIMQLQVIVCLLRIKAQIPIKIIAQYAVVSYVKVVTYYLIKNNVHRAVNLQAVTIFIILLQTIVLVNKGICECPEGYSLEKLKSPVQGQSMICQLPLAIQSINVYNYLAQSKDITLPTDFSDNLIVITYNRKLTTEEYSSFQFLIDEGILNLGNQYSINSISMENQNIKVIIISQENRRVKQITISIKGSKINYQIPNTIIVSSSYGKQTNSLASVILNFMFHFEFCLSSTFDIPNQRISTPQSELCFFVRSIISFQLNTSAYSDII</sequence>
<protein>
    <submittedName>
        <fullName evidence="2">Transmembrane protein, putative</fullName>
    </submittedName>
</protein>
<evidence type="ECO:0000313" key="3">
    <source>
        <dbReference type="Proteomes" id="UP000009168"/>
    </source>
</evidence>
<dbReference type="InParanoid" id="Q22TD1"/>
<feature type="transmembrane region" description="Helical" evidence="1">
    <location>
        <begin position="159"/>
        <end position="180"/>
    </location>
</feature>
<keyword evidence="3" id="KW-1185">Reference proteome</keyword>
<feature type="transmembrane region" description="Helical" evidence="1">
    <location>
        <begin position="100"/>
        <end position="122"/>
    </location>
</feature>
<dbReference type="GeneID" id="7827290"/>
<feature type="transmembrane region" description="Helical" evidence="1">
    <location>
        <begin position="69"/>
        <end position="88"/>
    </location>
</feature>
<dbReference type="eggNOG" id="KOG3525">
    <property type="taxonomic scope" value="Eukaryota"/>
</dbReference>